<dbReference type="Proteomes" id="UP000735302">
    <property type="component" value="Unassembled WGS sequence"/>
</dbReference>
<evidence type="ECO:0000256" key="3">
    <source>
        <dbReference type="ARBA" id="ARBA00022833"/>
    </source>
</evidence>
<evidence type="ECO:0000313" key="8">
    <source>
        <dbReference type="EMBL" id="GFO47096.1"/>
    </source>
</evidence>
<dbReference type="GO" id="GO:0008270">
    <property type="term" value="F:zinc ion binding"/>
    <property type="evidence" value="ECO:0007669"/>
    <property type="project" value="UniProtKB-KW"/>
</dbReference>
<dbReference type="InterPro" id="IPR006612">
    <property type="entry name" value="THAP_Znf"/>
</dbReference>
<dbReference type="AlphaFoldDB" id="A0AAV4DT81"/>
<sequence length="147" mass="17879">MVNYCLIPCCKTKGGFKFPCEENLRKKWVSFVNKRRRFWSATPYSRICQLHFTDDDFIDSINTKKRGNMRKNRLLKDCAVPTIFRYVPKLEILELIRRRQREIMQTERRFEQMIHEIKEEKDKQRLYTNADNLIFIVSFVFTNTVSR</sequence>
<feature type="domain" description="THAP-type" evidence="7">
    <location>
        <begin position="1"/>
        <end position="84"/>
    </location>
</feature>
<dbReference type="InterPro" id="IPR052224">
    <property type="entry name" value="THAP_domain_protein"/>
</dbReference>
<dbReference type="GO" id="GO:0003677">
    <property type="term" value="F:DNA binding"/>
    <property type="evidence" value="ECO:0007669"/>
    <property type="project" value="UniProtKB-UniRule"/>
</dbReference>
<keyword evidence="3" id="KW-0862">Zinc</keyword>
<dbReference type="InterPro" id="IPR038441">
    <property type="entry name" value="THAP_Znf_sf"/>
</dbReference>
<dbReference type="PROSITE" id="PS50950">
    <property type="entry name" value="ZF_THAP"/>
    <property type="match status" value="1"/>
</dbReference>
<comment type="caution">
    <text evidence="8">The sequence shown here is derived from an EMBL/GenBank/DDBJ whole genome shotgun (WGS) entry which is preliminary data.</text>
</comment>
<evidence type="ECO:0000256" key="4">
    <source>
        <dbReference type="ARBA" id="ARBA00023125"/>
    </source>
</evidence>
<dbReference type="EMBL" id="BLXT01008250">
    <property type="protein sequence ID" value="GFO47096.1"/>
    <property type="molecule type" value="Genomic_DNA"/>
</dbReference>
<keyword evidence="9" id="KW-1185">Reference proteome</keyword>
<dbReference type="SUPFAM" id="SSF57716">
    <property type="entry name" value="Glucocorticoid receptor-like (DNA-binding domain)"/>
    <property type="match status" value="1"/>
</dbReference>
<accession>A0AAV4DT81</accession>
<dbReference type="PANTHER" id="PTHR46927:SF3">
    <property type="entry name" value="THAP-TYPE DOMAIN-CONTAINING PROTEIN"/>
    <property type="match status" value="1"/>
</dbReference>
<keyword evidence="2 5" id="KW-0863">Zinc-finger</keyword>
<dbReference type="PANTHER" id="PTHR46927">
    <property type="entry name" value="AGAP005574-PA"/>
    <property type="match status" value="1"/>
</dbReference>
<evidence type="ECO:0000256" key="1">
    <source>
        <dbReference type="ARBA" id="ARBA00022723"/>
    </source>
</evidence>
<feature type="coiled-coil region" evidence="6">
    <location>
        <begin position="96"/>
        <end position="123"/>
    </location>
</feature>
<keyword evidence="4 5" id="KW-0238">DNA-binding</keyword>
<dbReference type="SMART" id="SM00980">
    <property type="entry name" value="THAP"/>
    <property type="match status" value="1"/>
</dbReference>
<evidence type="ECO:0000256" key="6">
    <source>
        <dbReference type="SAM" id="Coils"/>
    </source>
</evidence>
<reference evidence="8 9" key="1">
    <citation type="journal article" date="2021" name="Elife">
        <title>Chloroplast acquisition without the gene transfer in kleptoplastic sea slugs, Plakobranchus ocellatus.</title>
        <authorList>
            <person name="Maeda T."/>
            <person name="Takahashi S."/>
            <person name="Yoshida T."/>
            <person name="Shimamura S."/>
            <person name="Takaki Y."/>
            <person name="Nagai Y."/>
            <person name="Toyoda A."/>
            <person name="Suzuki Y."/>
            <person name="Arimoto A."/>
            <person name="Ishii H."/>
            <person name="Satoh N."/>
            <person name="Nishiyama T."/>
            <person name="Hasebe M."/>
            <person name="Maruyama T."/>
            <person name="Minagawa J."/>
            <person name="Obokata J."/>
            <person name="Shigenobu S."/>
        </authorList>
    </citation>
    <scope>NUCLEOTIDE SEQUENCE [LARGE SCALE GENOMIC DNA]</scope>
</reference>
<gene>
    <name evidence="8" type="ORF">PoB_007360100</name>
</gene>
<evidence type="ECO:0000259" key="7">
    <source>
        <dbReference type="PROSITE" id="PS50950"/>
    </source>
</evidence>
<organism evidence="8 9">
    <name type="scientific">Plakobranchus ocellatus</name>
    <dbReference type="NCBI Taxonomy" id="259542"/>
    <lineage>
        <taxon>Eukaryota</taxon>
        <taxon>Metazoa</taxon>
        <taxon>Spiralia</taxon>
        <taxon>Lophotrochozoa</taxon>
        <taxon>Mollusca</taxon>
        <taxon>Gastropoda</taxon>
        <taxon>Heterobranchia</taxon>
        <taxon>Euthyneura</taxon>
        <taxon>Panpulmonata</taxon>
        <taxon>Sacoglossa</taxon>
        <taxon>Placobranchoidea</taxon>
        <taxon>Plakobranchidae</taxon>
        <taxon>Plakobranchus</taxon>
    </lineage>
</organism>
<dbReference type="SMART" id="SM00692">
    <property type="entry name" value="DM3"/>
    <property type="match status" value="1"/>
</dbReference>
<evidence type="ECO:0000256" key="5">
    <source>
        <dbReference type="PROSITE-ProRule" id="PRU00309"/>
    </source>
</evidence>
<name>A0AAV4DT81_9GAST</name>
<evidence type="ECO:0000313" key="9">
    <source>
        <dbReference type="Proteomes" id="UP000735302"/>
    </source>
</evidence>
<proteinExistence type="predicted"/>
<keyword evidence="1" id="KW-0479">Metal-binding</keyword>
<dbReference type="Gene3D" id="6.20.210.20">
    <property type="entry name" value="THAP domain"/>
    <property type="match status" value="1"/>
</dbReference>
<dbReference type="Pfam" id="PF05485">
    <property type="entry name" value="THAP"/>
    <property type="match status" value="1"/>
</dbReference>
<protein>
    <submittedName>
        <fullName evidence="8">THAP domain-containing protein 2</fullName>
    </submittedName>
</protein>
<evidence type="ECO:0000256" key="2">
    <source>
        <dbReference type="ARBA" id="ARBA00022771"/>
    </source>
</evidence>
<keyword evidence="6" id="KW-0175">Coiled coil</keyword>